<name>A0A6N2XFK2_CLOIN</name>
<dbReference type="RefSeq" id="WP_008729044.1">
    <property type="nucleotide sequence ID" value="NZ_BAABXQ010000006.1"/>
</dbReference>
<reference evidence="1" key="1">
    <citation type="submission" date="2019-11" db="EMBL/GenBank/DDBJ databases">
        <authorList>
            <person name="Feng L."/>
        </authorList>
    </citation>
    <scope>NUCLEOTIDE SEQUENCE</scope>
    <source>
        <strain evidence="1">CinnocuumLFYP12</strain>
    </source>
</reference>
<organism evidence="1">
    <name type="scientific">Clostridium innocuum</name>
    <dbReference type="NCBI Taxonomy" id="1522"/>
    <lineage>
        <taxon>Bacteria</taxon>
        <taxon>Bacillati</taxon>
        <taxon>Bacillota</taxon>
        <taxon>Clostridia</taxon>
        <taxon>Eubacteriales</taxon>
        <taxon>Clostridiaceae</taxon>
        <taxon>Clostridium</taxon>
    </lineage>
</organism>
<sequence>MADKLNGFKDNHSLAEAAAKDTVYTKQEIDAKLAALPVFRSGTANPDNSVGKDGDFYLKLEQ</sequence>
<gene>
    <name evidence="1" type="ORF">CILFYP12_04300</name>
</gene>
<dbReference type="EMBL" id="CACRTE010000058">
    <property type="protein sequence ID" value="VYT52536.1"/>
    <property type="molecule type" value="Genomic_DNA"/>
</dbReference>
<dbReference type="AlphaFoldDB" id="A0A6N2XFK2"/>
<accession>A0A6N2XFK2</accession>
<evidence type="ECO:0000313" key="1">
    <source>
        <dbReference type="EMBL" id="VYT52536.1"/>
    </source>
</evidence>
<protein>
    <submittedName>
        <fullName evidence="1">Uncharacterized protein</fullName>
    </submittedName>
</protein>
<proteinExistence type="predicted"/>